<evidence type="ECO:0000313" key="3">
    <source>
        <dbReference type="Proteomes" id="UP000237911"/>
    </source>
</evidence>
<protein>
    <submittedName>
        <fullName evidence="2">PE-PPE domain-containing protein</fullName>
    </submittedName>
</protein>
<sequence>MTFTFRLENTRRPLQALAVPLAITSAVTLGVSPALHPVSTTAWKTVAAQVKLLDTEAWIMGGSGLPIPPQSYIDALFERYIDPATPFFDGQPRYPVDKTNPLFTPEGLYPNSGVKSLELDPSVAQGVTILHDTINKQIAEGNNLVVLGYSQSSTISTIVMRDLLALPPDQQPTADQLSFVLLGAPNNPNGGLFERFDVLTDGSYPTIPSLGITFNGAIPDGTPWDTSVYTLEYDGYADFPKYPINFLADLNAVLGIIYEHTIYPSLTAEQLATAIELPMSEGYDGNTHYFMIPSEILPLLMPLRSIPVIGEPLYDLLEPSMRILVNLGYGSITEGWSSGPANVAAPFELFPTDLNWGEVLTALGNGAQEGWNNFVDDLSNLSFPSAADFLGASAGDVASFALPSLSELANAFSSIAASAYATLLPTADILNALFTTAPAYAFEVFAQELAQGDIIDAIGLPIAGVVGLGTLAAGFEFLALNGAVREITATIQDLFTA</sequence>
<organism evidence="2 3">
    <name type="scientific">Mycolicibacter virginiensis</name>
    <dbReference type="NCBI Taxonomy" id="1795032"/>
    <lineage>
        <taxon>Bacteria</taxon>
        <taxon>Bacillati</taxon>
        <taxon>Actinomycetota</taxon>
        <taxon>Actinomycetes</taxon>
        <taxon>Mycobacteriales</taxon>
        <taxon>Mycobacteriaceae</taxon>
        <taxon>Mycolicibacter</taxon>
    </lineage>
</organism>
<dbReference type="RefSeq" id="WP_046286481.1">
    <property type="nucleotide sequence ID" value="NZ_CP092430.2"/>
</dbReference>
<name>A0A9X7NX63_9MYCO</name>
<dbReference type="Proteomes" id="UP000237911">
    <property type="component" value="Unassembled WGS sequence"/>
</dbReference>
<dbReference type="Pfam" id="PF08237">
    <property type="entry name" value="PE-PPE"/>
    <property type="match status" value="1"/>
</dbReference>
<comment type="caution">
    <text evidence="2">The sequence shown here is derived from an EMBL/GenBank/DDBJ whole genome shotgun (WGS) entry which is preliminary data.</text>
</comment>
<dbReference type="EMBL" id="PUEV01000101">
    <property type="protein sequence ID" value="PQM50647.1"/>
    <property type="molecule type" value="Genomic_DNA"/>
</dbReference>
<reference evidence="2 3" key="1">
    <citation type="submission" date="2018-02" db="EMBL/GenBank/DDBJ databases">
        <title>Draft genome sequence of Mycobacterium virginiense isolated from mud of a swine farm in Japan.</title>
        <authorList>
            <person name="Ohya K."/>
        </authorList>
    </citation>
    <scope>NUCLEOTIDE SEQUENCE [LARGE SCALE GENOMIC DNA]</scope>
    <source>
        <strain evidence="2 3">GF75</strain>
    </source>
</reference>
<dbReference type="InterPro" id="IPR013228">
    <property type="entry name" value="PE-PPE_C"/>
</dbReference>
<dbReference type="AlphaFoldDB" id="A0A9X7NX63"/>
<dbReference type="Gene3D" id="3.40.50.1820">
    <property type="entry name" value="alpha/beta hydrolase"/>
    <property type="match status" value="1"/>
</dbReference>
<proteinExistence type="predicted"/>
<gene>
    <name evidence="2" type="ORF">C5U48_19260</name>
</gene>
<evidence type="ECO:0000313" key="2">
    <source>
        <dbReference type="EMBL" id="PQM50647.1"/>
    </source>
</evidence>
<evidence type="ECO:0000259" key="1">
    <source>
        <dbReference type="Pfam" id="PF08237"/>
    </source>
</evidence>
<dbReference type="InterPro" id="IPR029058">
    <property type="entry name" value="AB_hydrolase_fold"/>
</dbReference>
<keyword evidence="3" id="KW-1185">Reference proteome</keyword>
<accession>A0A9X7NX63</accession>
<feature type="domain" description="PE-PPE" evidence="1">
    <location>
        <begin position="99"/>
        <end position="329"/>
    </location>
</feature>